<sequence length="454" mass="52270">MDTHNSRVPSTWGRKRISDEGSGPLKLAFIGQNVTAKAATSRVKSLDLHEDAYNHLKNYWDEKFELVNRDFGCLIICMSKKLDLIDEDGKLHHGKAKEFATAHGAVGLAHELDKYNVLNERDSGIEVRSRLRSHARPADEETAQQLIDIVHNCEKQTSGGDDPCATMVEVAKCFRIKIHELKWVPSMEILLDEGIKIRRNEESSSETENRLSIHRQYVAQSRARESSTERSQRLAEQNMRTAQIRARESSLQRSQRLAEQNESSSERFQRLQDQRERQQTSRARSRNQVLAHSNRSAFRYDPQIDYAQQSSVQIGDMNKICPKCSAKKWVDETNGMCCASGKRLRAEEYIHLRDALNQDGNVDPSNIGQRVILPYSFTGSPRYLHEKTQDAMTYVRNYGRPDLFVTFTCNPEWPEIKAELLPDQRSFDRHDIISRVFHLKMKGMLEIVSLMDYD</sequence>
<gene>
    <name evidence="3" type="ORF">EVAR_81811_1</name>
</gene>
<dbReference type="STRING" id="151549.A0A4C1UJ03"/>
<dbReference type="Pfam" id="PF01395">
    <property type="entry name" value="PBP_GOBP"/>
    <property type="match status" value="1"/>
</dbReference>
<organism evidence="3 4">
    <name type="scientific">Eumeta variegata</name>
    <name type="common">Bagworm moth</name>
    <name type="synonym">Eumeta japonica</name>
    <dbReference type="NCBI Taxonomy" id="151549"/>
    <lineage>
        <taxon>Eukaryota</taxon>
        <taxon>Metazoa</taxon>
        <taxon>Ecdysozoa</taxon>
        <taxon>Arthropoda</taxon>
        <taxon>Hexapoda</taxon>
        <taxon>Insecta</taxon>
        <taxon>Pterygota</taxon>
        <taxon>Neoptera</taxon>
        <taxon>Endopterygota</taxon>
        <taxon>Lepidoptera</taxon>
        <taxon>Glossata</taxon>
        <taxon>Ditrysia</taxon>
        <taxon>Tineoidea</taxon>
        <taxon>Psychidae</taxon>
        <taxon>Oiketicinae</taxon>
        <taxon>Eumeta</taxon>
    </lineage>
</organism>
<dbReference type="InterPro" id="IPR036728">
    <property type="entry name" value="PBP_GOBP_sf"/>
</dbReference>
<evidence type="ECO:0000256" key="1">
    <source>
        <dbReference type="SAM" id="MobiDB-lite"/>
    </source>
</evidence>
<dbReference type="InterPro" id="IPR025476">
    <property type="entry name" value="Helitron_helicase-like"/>
</dbReference>
<feature type="domain" description="Helitron helicase-like" evidence="2">
    <location>
        <begin position="341"/>
        <end position="448"/>
    </location>
</feature>
<evidence type="ECO:0000313" key="3">
    <source>
        <dbReference type="EMBL" id="GBP25926.1"/>
    </source>
</evidence>
<dbReference type="Proteomes" id="UP000299102">
    <property type="component" value="Unassembled WGS sequence"/>
</dbReference>
<reference evidence="3 4" key="1">
    <citation type="journal article" date="2019" name="Commun. Biol.">
        <title>The bagworm genome reveals a unique fibroin gene that provides high tensile strength.</title>
        <authorList>
            <person name="Kono N."/>
            <person name="Nakamura H."/>
            <person name="Ohtoshi R."/>
            <person name="Tomita M."/>
            <person name="Numata K."/>
            <person name="Arakawa K."/>
        </authorList>
    </citation>
    <scope>NUCLEOTIDE SEQUENCE [LARGE SCALE GENOMIC DNA]</scope>
</reference>
<feature type="region of interest" description="Disordered" evidence="1">
    <location>
        <begin position="218"/>
        <end position="291"/>
    </location>
</feature>
<feature type="compositionally biased region" description="Polar residues" evidence="1">
    <location>
        <begin position="280"/>
        <end position="291"/>
    </location>
</feature>
<protein>
    <submittedName>
        <fullName evidence="3">Pheromone-binding protein</fullName>
    </submittedName>
</protein>
<feature type="compositionally biased region" description="Basic and acidic residues" evidence="1">
    <location>
        <begin position="222"/>
        <end position="233"/>
    </location>
</feature>
<evidence type="ECO:0000313" key="4">
    <source>
        <dbReference type="Proteomes" id="UP000299102"/>
    </source>
</evidence>
<dbReference type="AlphaFoldDB" id="A0A4C1UJ03"/>
<dbReference type="Gene3D" id="1.10.238.20">
    <property type="entry name" value="Pheromone/general odorant binding protein domain"/>
    <property type="match status" value="2"/>
</dbReference>
<dbReference type="PANTHER" id="PTHR45786:SF74">
    <property type="entry name" value="ATP-DEPENDENT DNA HELICASE"/>
    <property type="match status" value="1"/>
</dbReference>
<comment type="caution">
    <text evidence="3">The sequence shown here is derived from an EMBL/GenBank/DDBJ whole genome shotgun (WGS) entry which is preliminary data.</text>
</comment>
<dbReference type="SUPFAM" id="SSF47565">
    <property type="entry name" value="Insect pheromone/odorant-binding proteins"/>
    <property type="match status" value="2"/>
</dbReference>
<proteinExistence type="predicted"/>
<feature type="compositionally biased region" description="Polar residues" evidence="1">
    <location>
        <begin position="251"/>
        <end position="263"/>
    </location>
</feature>
<dbReference type="PANTHER" id="PTHR45786">
    <property type="entry name" value="DNA BINDING PROTEIN-LIKE"/>
    <property type="match status" value="1"/>
</dbReference>
<name>A0A4C1UJ03_EUMVA</name>
<keyword evidence="4" id="KW-1185">Reference proteome</keyword>
<dbReference type="EMBL" id="BGZK01000173">
    <property type="protein sequence ID" value="GBP25926.1"/>
    <property type="molecule type" value="Genomic_DNA"/>
</dbReference>
<dbReference type="Pfam" id="PF14214">
    <property type="entry name" value="Helitron_like_N"/>
    <property type="match status" value="1"/>
</dbReference>
<dbReference type="GO" id="GO:0005549">
    <property type="term" value="F:odorant binding"/>
    <property type="evidence" value="ECO:0007669"/>
    <property type="project" value="InterPro"/>
</dbReference>
<feature type="compositionally biased region" description="Basic and acidic residues" evidence="1">
    <location>
        <begin position="264"/>
        <end position="279"/>
    </location>
</feature>
<dbReference type="OrthoDB" id="7413278at2759"/>
<accession>A0A4C1UJ03</accession>
<dbReference type="InterPro" id="IPR006170">
    <property type="entry name" value="PBP/GOBP"/>
</dbReference>
<dbReference type="CDD" id="cd23992">
    <property type="entry name" value="PBP_GOBP"/>
    <property type="match status" value="1"/>
</dbReference>
<evidence type="ECO:0000259" key="2">
    <source>
        <dbReference type="Pfam" id="PF14214"/>
    </source>
</evidence>
<dbReference type="SMART" id="SM00708">
    <property type="entry name" value="PhBP"/>
    <property type="match status" value="1"/>
</dbReference>